<protein>
    <submittedName>
        <fullName evidence="2">Uncharacterized protein</fullName>
    </submittedName>
</protein>
<reference evidence="2" key="1">
    <citation type="journal article" date="2021" name="Microbiol. Resour. Announc.">
        <title>Genome Sequence of Lymphocystis Disease Virus 2 LCDV-JP_Oita_2018, Isolated from a Diseased Japanese Flounder (Paralichthys olivaceus) in Japan.</title>
        <authorList>
            <person name="Kawato S."/>
            <person name="Nozaki R."/>
            <person name="Hirono I."/>
            <person name="Kondo H."/>
        </authorList>
    </citation>
    <scope>NUCLEOTIDE SEQUENCE</scope>
    <source>
        <strain evidence="2">LCDV-JP_Oita_2018</strain>
    </source>
</reference>
<evidence type="ECO:0000256" key="1">
    <source>
        <dbReference type="SAM" id="Coils"/>
    </source>
</evidence>
<dbReference type="Proteomes" id="UP000501113">
    <property type="component" value="Segment"/>
</dbReference>
<proteinExistence type="predicted"/>
<evidence type="ECO:0000313" key="2">
    <source>
        <dbReference type="EMBL" id="BCB67551.1"/>
    </source>
</evidence>
<sequence length="431" mass="48880">MSFQIIRSNGSLYIQQILRPKLKQIEEEISALKARGGYDEFLEKLNVKSEEISNQLTEQTEIKIDKIAQDILKNVTETLNSSLSVLESVRQEIKDLSTEAKQVAILAETIKQEIKEISNQTITGVKDNLIKKLIESKDFIDELKKVLLEEQGDQGSTDLQKETTEILKATVTPLKKSAKAIQERIKDLKLQLPTVTESELQKELKDLIKVAESISVELLVEIADAENKLGDVLNNIEGISKEELEKTIKNYVSEIEENLKADLEKIIKNINLDDKIKKNLIPEVLKDLLKDVNLDDKITDALKDTDLTRQITEALKTADLEEHVKKELTPEVLKDLLKDVNLDDKITDALKDTDLTRQITEALKTADLEEHVKKELTPEVLKDLLKDVNLDDKITDALKDTDLTRQITEALKTADLEEHVKRIAPKFLKIS</sequence>
<dbReference type="EMBL" id="LC534415">
    <property type="protein sequence ID" value="BCB67551.1"/>
    <property type="molecule type" value="Genomic_DNA"/>
</dbReference>
<feature type="coiled-coil region" evidence="1">
    <location>
        <begin position="222"/>
        <end position="261"/>
    </location>
</feature>
<keyword evidence="1" id="KW-0175">Coiled coil</keyword>
<name>A0A6F8X1Z3_9VIRU</name>
<organism evidence="2">
    <name type="scientific">Lymphocystis disease virus 2</name>
    <dbReference type="NCBI Taxonomy" id="159183"/>
    <lineage>
        <taxon>Viruses</taxon>
        <taxon>Varidnaviria</taxon>
        <taxon>Bamfordvirae</taxon>
        <taxon>Nucleocytoviricota</taxon>
        <taxon>Megaviricetes</taxon>
        <taxon>Pimascovirales</taxon>
        <taxon>Pimascovirales incertae sedis</taxon>
        <taxon>Iridoviridae</taxon>
        <taxon>Alphairidovirinae</taxon>
        <taxon>Lymphocystivirus</taxon>
        <taxon>Lymphocystivirus paralichthys1</taxon>
    </lineage>
</organism>
<accession>A0A6F8X1Z3</accession>